<dbReference type="AlphaFoldDB" id="A0A7W1T8T0"/>
<dbReference type="InterPro" id="IPR027417">
    <property type="entry name" value="P-loop_NTPase"/>
</dbReference>
<dbReference type="Gene3D" id="3.40.50.300">
    <property type="entry name" value="P-loop containing nucleotide triphosphate hydrolases"/>
    <property type="match status" value="1"/>
</dbReference>
<name>A0A7W1T8T0_9LIST</name>
<accession>A0A7W1T8T0</accession>
<sequence>MLIKRKEKNTIITDGNEMTMQKNSVAYEKFSSIQTNIQFMERKAGSVQTIAVTSANKGEGKSFFITNYANTSALYKQKTLLIDVDFYNPKISKQYKSKLMPGLSNVLVDMIAFEEAVIPLENKYLSFLPIGTLPPNPLELLRSDEFKTLLTKLKEEFDVILLDCPPINLFTDARVVAAESDGTILLVNSQTTSEEDVRKSKSLLDQVDANILGAVLNNKRYNQKQMASYNYY</sequence>
<dbReference type="InterPro" id="IPR005702">
    <property type="entry name" value="Wzc-like_C"/>
</dbReference>
<dbReference type="PANTHER" id="PTHR32309:SF13">
    <property type="entry name" value="FERRIC ENTEROBACTIN TRANSPORT PROTEIN FEPE"/>
    <property type="match status" value="1"/>
</dbReference>
<keyword evidence="3" id="KW-0418">Kinase</keyword>
<keyword evidence="2" id="KW-0067">ATP-binding</keyword>
<evidence type="ECO:0000313" key="4">
    <source>
        <dbReference type="Proteomes" id="UP000548787"/>
    </source>
</evidence>
<keyword evidence="3" id="KW-0808">Transferase</keyword>
<keyword evidence="4" id="KW-1185">Reference proteome</keyword>
<comment type="caution">
    <text evidence="3">The sequence shown here is derived from an EMBL/GenBank/DDBJ whole genome shotgun (WGS) entry which is preliminary data.</text>
</comment>
<dbReference type="Pfam" id="PF10609">
    <property type="entry name" value="ParA"/>
    <property type="match status" value="1"/>
</dbReference>
<dbReference type="PANTHER" id="PTHR32309">
    <property type="entry name" value="TYROSINE-PROTEIN KINASE"/>
    <property type="match status" value="1"/>
</dbReference>
<evidence type="ECO:0000256" key="2">
    <source>
        <dbReference type="ARBA" id="ARBA00022840"/>
    </source>
</evidence>
<gene>
    <name evidence="3" type="ORF">HPK16_14810</name>
</gene>
<evidence type="ECO:0000256" key="1">
    <source>
        <dbReference type="ARBA" id="ARBA00022741"/>
    </source>
</evidence>
<dbReference type="RefSeq" id="WP_181677687.1">
    <property type="nucleotide sequence ID" value="NZ_JABJVM010000021.1"/>
</dbReference>
<dbReference type="InterPro" id="IPR033756">
    <property type="entry name" value="YlxH/NBP35"/>
</dbReference>
<dbReference type="GO" id="GO:0005886">
    <property type="term" value="C:plasma membrane"/>
    <property type="evidence" value="ECO:0007669"/>
    <property type="project" value="TreeGrafter"/>
</dbReference>
<dbReference type="Proteomes" id="UP000548787">
    <property type="component" value="Unassembled WGS sequence"/>
</dbReference>
<evidence type="ECO:0000313" key="3">
    <source>
        <dbReference type="EMBL" id="MBA3927607.1"/>
    </source>
</evidence>
<proteinExistence type="predicted"/>
<dbReference type="GO" id="GO:0005524">
    <property type="term" value="F:ATP binding"/>
    <property type="evidence" value="ECO:0007669"/>
    <property type="project" value="UniProtKB-KW"/>
</dbReference>
<keyword evidence="1" id="KW-0547">Nucleotide-binding</keyword>
<dbReference type="SUPFAM" id="SSF52540">
    <property type="entry name" value="P-loop containing nucleoside triphosphate hydrolases"/>
    <property type="match status" value="1"/>
</dbReference>
<protein>
    <submittedName>
        <fullName evidence="3">CpsD/CapB family tyrosine-protein kinase</fullName>
    </submittedName>
</protein>
<reference evidence="3 4" key="1">
    <citation type="submission" date="2020-08" db="EMBL/GenBank/DDBJ databases">
        <title>Listeria ohnekaius sp. nov. and Listeria portnoyii sp. nov. isolated from non-agricultural and natural environments.</title>
        <authorList>
            <person name="Weller D."/>
            <person name="Belias A.M."/>
            <person name="Liao J."/>
            <person name="Guo S."/>
            <person name="Orsi R.H."/>
            <person name="Wiedmann M."/>
        </authorList>
    </citation>
    <scope>NUCLEOTIDE SEQUENCE [LARGE SCALE GENOMIC DNA]</scope>
    <source>
        <strain evidence="3 4">FSL W9-0585</strain>
    </source>
</reference>
<dbReference type="EMBL" id="JABJVM010000021">
    <property type="protein sequence ID" value="MBA3927607.1"/>
    <property type="molecule type" value="Genomic_DNA"/>
</dbReference>
<dbReference type="InterPro" id="IPR050445">
    <property type="entry name" value="Bact_polysacc_biosynth/exp"/>
</dbReference>
<dbReference type="GO" id="GO:0004713">
    <property type="term" value="F:protein tyrosine kinase activity"/>
    <property type="evidence" value="ECO:0007669"/>
    <property type="project" value="TreeGrafter"/>
</dbReference>
<dbReference type="NCBIfam" id="TIGR01007">
    <property type="entry name" value="eps_fam"/>
    <property type="match status" value="1"/>
</dbReference>
<organism evidence="3 4">
    <name type="scientific">Listeria rustica</name>
    <dbReference type="NCBI Taxonomy" id="2713503"/>
    <lineage>
        <taxon>Bacteria</taxon>
        <taxon>Bacillati</taxon>
        <taxon>Bacillota</taxon>
        <taxon>Bacilli</taxon>
        <taxon>Bacillales</taxon>
        <taxon>Listeriaceae</taxon>
        <taxon>Listeria</taxon>
    </lineage>
</organism>
<dbReference type="CDD" id="cd05387">
    <property type="entry name" value="BY-kinase"/>
    <property type="match status" value="1"/>
</dbReference>